<protein>
    <recommendedName>
        <fullName evidence="5">HTH tetR-type domain-containing protein</fullName>
    </recommendedName>
</protein>
<feature type="domain" description="HTH tetR-type" evidence="5">
    <location>
        <begin position="29"/>
        <end position="89"/>
    </location>
</feature>
<dbReference type="InterPro" id="IPR001647">
    <property type="entry name" value="HTH_TetR"/>
</dbReference>
<dbReference type="GO" id="GO:0000976">
    <property type="term" value="F:transcription cis-regulatory region binding"/>
    <property type="evidence" value="ECO:0007669"/>
    <property type="project" value="TreeGrafter"/>
</dbReference>
<dbReference type="AlphaFoldDB" id="A0A2A5J0A7"/>
<keyword evidence="2 4" id="KW-0238">DNA-binding</keyword>
<name>A0A2A5J0A7_RHOSG</name>
<evidence type="ECO:0000256" key="3">
    <source>
        <dbReference type="ARBA" id="ARBA00023163"/>
    </source>
</evidence>
<evidence type="ECO:0000259" key="5">
    <source>
        <dbReference type="PROSITE" id="PS50977"/>
    </source>
</evidence>
<dbReference type="SUPFAM" id="SSF48498">
    <property type="entry name" value="Tetracyclin repressor-like, C-terminal domain"/>
    <property type="match status" value="1"/>
</dbReference>
<keyword evidence="3" id="KW-0804">Transcription</keyword>
<keyword evidence="1" id="KW-0805">Transcription regulation</keyword>
<dbReference type="InterPro" id="IPR050109">
    <property type="entry name" value="HTH-type_TetR-like_transc_reg"/>
</dbReference>
<evidence type="ECO:0000256" key="1">
    <source>
        <dbReference type="ARBA" id="ARBA00023015"/>
    </source>
</evidence>
<feature type="DNA-binding region" description="H-T-H motif" evidence="4">
    <location>
        <begin position="52"/>
        <end position="71"/>
    </location>
</feature>
<dbReference type="PANTHER" id="PTHR30055:SF146">
    <property type="entry name" value="HTH-TYPE TRANSCRIPTIONAL DUAL REGULATOR CECR"/>
    <property type="match status" value="1"/>
</dbReference>
<evidence type="ECO:0000313" key="6">
    <source>
        <dbReference type="EMBL" id="PCK22431.1"/>
    </source>
</evidence>
<dbReference type="PRINTS" id="PR00455">
    <property type="entry name" value="HTHTETR"/>
</dbReference>
<evidence type="ECO:0000256" key="2">
    <source>
        <dbReference type="ARBA" id="ARBA00023125"/>
    </source>
</evidence>
<evidence type="ECO:0000313" key="7">
    <source>
        <dbReference type="Proteomes" id="UP000230886"/>
    </source>
</evidence>
<dbReference type="EMBL" id="NOVD01000071">
    <property type="protein sequence ID" value="PCK22431.1"/>
    <property type="molecule type" value="Genomic_DNA"/>
</dbReference>
<reference evidence="6 7" key="1">
    <citation type="submission" date="2017-07" db="EMBL/GenBank/DDBJ databases">
        <title>Draft sequence of Rhodococcus enclensis 23b-28.</title>
        <authorList>
            <person name="Besaury L."/>
            <person name="Sancelme M."/>
            <person name="Amato P."/>
            <person name="Lallement A."/>
            <person name="Delort A.-M."/>
        </authorList>
    </citation>
    <scope>NUCLEOTIDE SEQUENCE [LARGE SCALE GENOMIC DNA]</scope>
    <source>
        <strain evidence="6 7">23b-28</strain>
    </source>
</reference>
<dbReference type="GO" id="GO:0003700">
    <property type="term" value="F:DNA-binding transcription factor activity"/>
    <property type="evidence" value="ECO:0007669"/>
    <property type="project" value="TreeGrafter"/>
</dbReference>
<dbReference type="PROSITE" id="PS50977">
    <property type="entry name" value="HTH_TETR_2"/>
    <property type="match status" value="1"/>
</dbReference>
<dbReference type="Pfam" id="PF16914">
    <property type="entry name" value="TetR_C_12"/>
    <property type="match status" value="1"/>
</dbReference>
<dbReference type="InterPro" id="IPR036271">
    <property type="entry name" value="Tet_transcr_reg_TetR-rel_C_sf"/>
</dbReference>
<dbReference type="SUPFAM" id="SSF46689">
    <property type="entry name" value="Homeodomain-like"/>
    <property type="match status" value="1"/>
</dbReference>
<dbReference type="InterPro" id="IPR009057">
    <property type="entry name" value="Homeodomain-like_sf"/>
</dbReference>
<accession>A0A2A5J0A7</accession>
<dbReference type="PANTHER" id="PTHR30055">
    <property type="entry name" value="HTH-TYPE TRANSCRIPTIONAL REGULATOR RUTR"/>
    <property type="match status" value="1"/>
</dbReference>
<dbReference type="Pfam" id="PF00440">
    <property type="entry name" value="TetR_N"/>
    <property type="match status" value="1"/>
</dbReference>
<dbReference type="Proteomes" id="UP000230886">
    <property type="component" value="Unassembled WGS sequence"/>
</dbReference>
<evidence type="ECO:0000256" key="4">
    <source>
        <dbReference type="PROSITE-ProRule" id="PRU00335"/>
    </source>
</evidence>
<dbReference type="InterPro" id="IPR011075">
    <property type="entry name" value="TetR_C"/>
</dbReference>
<organism evidence="6 7">
    <name type="scientific">Rhodococcus qingshengii</name>
    <dbReference type="NCBI Taxonomy" id="334542"/>
    <lineage>
        <taxon>Bacteria</taxon>
        <taxon>Bacillati</taxon>
        <taxon>Actinomycetota</taxon>
        <taxon>Actinomycetes</taxon>
        <taxon>Mycobacteriales</taxon>
        <taxon>Nocardiaceae</taxon>
        <taxon>Rhodococcus</taxon>
        <taxon>Rhodococcus erythropolis group</taxon>
    </lineage>
</organism>
<sequence length="228" mass="25463">MRGPTTRQTTQISTIRMISMPRPPRKTEQPTRKALIDAAEQLFARRGFDKVSVAEIAEKASAYPNQVTHHFGGKEALFVESACQSMLRTAKDAERVSRHSESIDQHARMLIARLLGPGAESVMFFAEAMLMARRKPELSEVIRETLDRLQTAGETAMVATLMRTGWETRVMPDVITRGFWSSVFGLALEKAATGRDFDHASSEAVALLMMNLNKAFTTSSETEKFHET</sequence>
<comment type="caution">
    <text evidence="6">The sequence shown here is derived from an EMBL/GenBank/DDBJ whole genome shotgun (WGS) entry which is preliminary data.</text>
</comment>
<gene>
    <name evidence="6" type="ORF">CHR55_32420</name>
</gene>
<proteinExistence type="predicted"/>
<dbReference type="Gene3D" id="1.10.357.10">
    <property type="entry name" value="Tetracycline Repressor, domain 2"/>
    <property type="match status" value="1"/>
</dbReference>